<dbReference type="InterPro" id="IPR036047">
    <property type="entry name" value="F-box-like_dom_sf"/>
</dbReference>
<evidence type="ECO:0000256" key="1">
    <source>
        <dbReference type="SAM" id="MobiDB-lite"/>
    </source>
</evidence>
<reference evidence="3 4" key="1">
    <citation type="submission" date="2016-03" db="EMBL/GenBank/DDBJ databases">
        <title>How can Kluyveromyces marxianus grow so fast - potential evolutionary course in Saccharomyces Complex revealed by comparative genomics.</title>
        <authorList>
            <person name="Mo W."/>
            <person name="Lu W."/>
            <person name="Yang X."/>
            <person name="Qi J."/>
            <person name="Lv H."/>
        </authorList>
    </citation>
    <scope>NUCLEOTIDE SEQUENCE [LARGE SCALE GENOMIC DNA]</scope>
    <source>
        <strain evidence="3 4">FIM1</strain>
    </source>
</reference>
<evidence type="ECO:0000313" key="4">
    <source>
        <dbReference type="Proteomes" id="UP000422736"/>
    </source>
</evidence>
<feature type="compositionally biased region" description="Low complexity" evidence="1">
    <location>
        <begin position="242"/>
        <end position="252"/>
    </location>
</feature>
<protein>
    <submittedName>
        <fullName evidence="3">F-box protein COS111</fullName>
    </submittedName>
</protein>
<evidence type="ECO:0000313" key="3">
    <source>
        <dbReference type="EMBL" id="QGN13459.1"/>
    </source>
</evidence>
<dbReference type="Proteomes" id="UP000422736">
    <property type="component" value="Chromosome 1"/>
</dbReference>
<dbReference type="EMBL" id="CP015054">
    <property type="protein sequence ID" value="QGN13459.1"/>
    <property type="molecule type" value="Genomic_DNA"/>
</dbReference>
<feature type="domain" description="F-box" evidence="2">
    <location>
        <begin position="103"/>
        <end position="148"/>
    </location>
</feature>
<feature type="compositionally biased region" description="Polar residues" evidence="1">
    <location>
        <begin position="260"/>
        <end position="274"/>
    </location>
</feature>
<feature type="region of interest" description="Disordered" evidence="1">
    <location>
        <begin position="298"/>
        <end position="329"/>
    </location>
</feature>
<evidence type="ECO:0000259" key="2">
    <source>
        <dbReference type="Pfam" id="PF12937"/>
    </source>
</evidence>
<feature type="compositionally biased region" description="Low complexity" evidence="1">
    <location>
        <begin position="311"/>
        <end position="321"/>
    </location>
</feature>
<name>A0ABX6EMS1_KLUMA</name>
<dbReference type="Pfam" id="PF12937">
    <property type="entry name" value="F-box-like"/>
    <property type="match status" value="1"/>
</dbReference>
<dbReference type="SUPFAM" id="SSF81383">
    <property type="entry name" value="F-box domain"/>
    <property type="match status" value="1"/>
</dbReference>
<gene>
    <name evidence="3" type="primary">COS111</name>
    <name evidence="3" type="ORF">FIM1_96</name>
</gene>
<reference evidence="3 4" key="2">
    <citation type="submission" date="2019-11" db="EMBL/GenBank/DDBJ databases">
        <authorList>
            <person name="Lu H."/>
        </authorList>
    </citation>
    <scope>NUCLEOTIDE SEQUENCE [LARGE SCALE GENOMIC DNA]</scope>
    <source>
        <strain evidence="3 4">FIM1</strain>
    </source>
</reference>
<keyword evidence="4" id="KW-1185">Reference proteome</keyword>
<feature type="region of interest" description="Disordered" evidence="1">
    <location>
        <begin position="235"/>
        <end position="274"/>
    </location>
</feature>
<dbReference type="InterPro" id="IPR001810">
    <property type="entry name" value="F-box_dom"/>
</dbReference>
<sequence length="688" mass="78822">MSTGNIHILNADYSRYGVSVYDQLYGRGGSGGEKEPVRSHEPDGFKKRYKSLMQGSGQWRHWKQKQKRAGPKSVVKAKAFLGRLQGEKRRQEPQVRETDFADINCLPEEIICRIIDNLGDREEQLQCLYVSWKWSECAKRIIYRDVSFTSTYRVGQFVTTLRKNNNYGKYVDSIDLSQLKNGFVCLPESTEAEEAASMSAYGVELPEFAYAGWRDWRYRNNSLYGSHMLSSINHTRGRRGSDISSTHSSIFSNTYPRGRSGSTTSIVSKTTQGAGNKNVMTKIRRFFSSNFEMSSAQQGPLHEEIDDERSPSSSPSLSPSSMEDKMPKNSSLPYTNKFLLKYAHLRDLPIGYILHILRICVNLRSLKLSNLMISPDFQIEVLKYKRSEYISFFPEDQEEAYLGDDDELTESGEPRAKYFSDSDKPYHHYKDQQADTIATGRFGTTSENYNMFTNKYTPRKKFQLKMLTNDDLCDAILSLKHLRKLEIGNVVWLVQRDMKRLISQTMFKCLQEQRPMNEVYMNFEGSGLQTTLPLAGQGPLDGMVALIILNDMMNNRSDEEILEWFELRWVPVLRMIIQCGDQVHLARASEQLNYKVVDHSSNVAIPVREISILNSTTGQFSYLVKIDPVSSCLHLRIENGTPRTATDNKLKQCTDMLLERVNHLREGQLLQHTGENFLSAGGMRYDLI</sequence>
<organism evidence="3 4">
    <name type="scientific">Kluyveromyces marxianus</name>
    <name type="common">Yeast</name>
    <name type="synonym">Candida kefyr</name>
    <dbReference type="NCBI Taxonomy" id="4911"/>
    <lineage>
        <taxon>Eukaryota</taxon>
        <taxon>Fungi</taxon>
        <taxon>Dikarya</taxon>
        <taxon>Ascomycota</taxon>
        <taxon>Saccharomycotina</taxon>
        <taxon>Saccharomycetes</taxon>
        <taxon>Saccharomycetales</taxon>
        <taxon>Saccharomycetaceae</taxon>
        <taxon>Kluyveromyces</taxon>
    </lineage>
</organism>
<accession>A0ABX6EMS1</accession>
<proteinExistence type="predicted"/>